<sequence>MSPLRIAAVSANAAGLYVADLLMRCAMPITVDIFDQAPAPVGLRPNAAQANTKQTSRSSVRVIGNVTIGADGDLSIESLKPFYDAVIVADFASEAQAHGAVAAAVGIAKSKAKQALSDITHALDAHGVAFTEWRDALSLPTDRTLAQWQEVVRVARGVPVCV</sequence>
<dbReference type="PATRIC" id="fig|571915.4.peg.2984"/>
<name>A0A0G3H7C6_9CORY</name>
<dbReference type="KEGG" id="cmv:CMUST_13890"/>
<reference evidence="1 2" key="1">
    <citation type="journal article" date="2015" name="Genome Announc.">
        <title>Complete Genome Sequence of the Type Strain Corynebacterium mustelae DSM 45274, Isolated from Various Tissues of a Male Ferret with Lethal Sepsis.</title>
        <authorList>
            <person name="Ruckert C."/>
            <person name="Eimer J."/>
            <person name="Winkler A."/>
            <person name="Tauch A."/>
        </authorList>
    </citation>
    <scope>NUCLEOTIDE SEQUENCE [LARGE SCALE GENOMIC DNA]</scope>
    <source>
        <strain evidence="1 2">DSM 45274</strain>
    </source>
</reference>
<dbReference type="EMBL" id="CP011542">
    <property type="protein sequence ID" value="AKK07072.1"/>
    <property type="molecule type" value="Genomic_DNA"/>
</dbReference>
<keyword evidence="2" id="KW-1185">Reference proteome</keyword>
<dbReference type="Proteomes" id="UP000035199">
    <property type="component" value="Chromosome"/>
</dbReference>
<accession>A0A0G3H7C6</accession>
<dbReference type="AlphaFoldDB" id="A0A0G3H7C6"/>
<evidence type="ECO:0000313" key="1">
    <source>
        <dbReference type="EMBL" id="AKK07072.1"/>
    </source>
</evidence>
<dbReference type="RefSeq" id="WP_047262974.1">
    <property type="nucleotide sequence ID" value="NZ_CP011542.1"/>
</dbReference>
<gene>
    <name evidence="1" type="ORF">CMUST_13890</name>
</gene>
<protein>
    <submittedName>
        <fullName evidence="1">Uncharacterized protein</fullName>
    </submittedName>
</protein>
<dbReference type="OrthoDB" id="4405813at2"/>
<proteinExistence type="predicted"/>
<organism evidence="1 2">
    <name type="scientific">Corynebacterium mustelae</name>
    <dbReference type="NCBI Taxonomy" id="571915"/>
    <lineage>
        <taxon>Bacteria</taxon>
        <taxon>Bacillati</taxon>
        <taxon>Actinomycetota</taxon>
        <taxon>Actinomycetes</taxon>
        <taxon>Mycobacteriales</taxon>
        <taxon>Corynebacteriaceae</taxon>
        <taxon>Corynebacterium</taxon>
    </lineage>
</organism>
<dbReference type="Gene3D" id="3.40.50.720">
    <property type="entry name" value="NAD(P)-binding Rossmann-like Domain"/>
    <property type="match status" value="1"/>
</dbReference>
<dbReference type="SUPFAM" id="SSF51971">
    <property type="entry name" value="Nucleotide-binding domain"/>
    <property type="match status" value="1"/>
</dbReference>
<dbReference type="PRINTS" id="PR00419">
    <property type="entry name" value="ADXRDTASE"/>
</dbReference>
<evidence type="ECO:0000313" key="2">
    <source>
        <dbReference type="Proteomes" id="UP000035199"/>
    </source>
</evidence>
<dbReference type="STRING" id="571915.CMUST_13890"/>
<reference evidence="2" key="2">
    <citation type="submission" date="2015-05" db="EMBL/GenBank/DDBJ databases">
        <title>Complete genome sequence of Corynebacterium mustelae DSM 45274, isolated from various tissues of a male ferret with lethal sepsis.</title>
        <authorList>
            <person name="Ruckert C."/>
            <person name="Albersmeier A."/>
            <person name="Winkler A."/>
            <person name="Tauch A."/>
        </authorList>
    </citation>
    <scope>NUCLEOTIDE SEQUENCE [LARGE SCALE GENOMIC DNA]</scope>
    <source>
        <strain evidence="2">DSM 45274</strain>
    </source>
</reference>